<feature type="region of interest" description="Disordered" evidence="1">
    <location>
        <begin position="1"/>
        <end position="105"/>
    </location>
</feature>
<name>A0A4P8J0Z9_9BURK</name>
<protein>
    <submittedName>
        <fullName evidence="2">Uncharacterized protein</fullName>
    </submittedName>
</protein>
<gene>
    <name evidence="2" type="ORF">FAZ95_36725</name>
</gene>
<evidence type="ECO:0000256" key="1">
    <source>
        <dbReference type="SAM" id="MobiDB-lite"/>
    </source>
</evidence>
<evidence type="ECO:0000313" key="3">
    <source>
        <dbReference type="Proteomes" id="UP000298656"/>
    </source>
</evidence>
<dbReference type="AlphaFoldDB" id="A0A4P8J0Z9"/>
<accession>A0A4P8J0Z9</accession>
<dbReference type="KEGG" id="tvl:FAZ95_36725"/>
<sequence>MLPWRYRLWQTGAHEPARGPRRPQPGATARTGRSVDDPDRRDGARAALSPSLSDFLCVRHKLTAKEPLYATQTKRRNDGGTGQGVEPGPGADQTTGARDTGPGDH</sequence>
<organism evidence="2 3">
    <name type="scientific">Trinickia violacea</name>
    <dbReference type="NCBI Taxonomy" id="2571746"/>
    <lineage>
        <taxon>Bacteria</taxon>
        <taxon>Pseudomonadati</taxon>
        <taxon>Pseudomonadota</taxon>
        <taxon>Betaproteobacteria</taxon>
        <taxon>Burkholderiales</taxon>
        <taxon>Burkholderiaceae</taxon>
        <taxon>Trinickia</taxon>
    </lineage>
</organism>
<feature type="compositionally biased region" description="Basic and acidic residues" evidence="1">
    <location>
        <begin position="33"/>
        <end position="44"/>
    </location>
</feature>
<proteinExistence type="predicted"/>
<evidence type="ECO:0000313" key="2">
    <source>
        <dbReference type="EMBL" id="QCP54457.1"/>
    </source>
</evidence>
<reference evidence="2 3" key="1">
    <citation type="submission" date="2019-05" db="EMBL/GenBank/DDBJ databases">
        <title>Burkholderia sp. DHOD12, isolated from subtropical forest soil.</title>
        <authorList>
            <person name="Gao Z.-H."/>
            <person name="Qiu L.-H."/>
        </authorList>
    </citation>
    <scope>NUCLEOTIDE SEQUENCE [LARGE SCALE GENOMIC DNA]</scope>
    <source>
        <strain evidence="2 3">DHOD12</strain>
    </source>
</reference>
<keyword evidence="3" id="KW-1185">Reference proteome</keyword>
<dbReference type="EMBL" id="CP040078">
    <property type="protein sequence ID" value="QCP54457.1"/>
    <property type="molecule type" value="Genomic_DNA"/>
</dbReference>
<dbReference type="Proteomes" id="UP000298656">
    <property type="component" value="Chromosome 2"/>
</dbReference>